<protein>
    <submittedName>
        <fullName evidence="1">Uncharacterized protein</fullName>
    </submittedName>
</protein>
<dbReference type="Proteomes" id="UP000534870">
    <property type="component" value="Unassembled WGS sequence"/>
</dbReference>
<reference evidence="1 2" key="1">
    <citation type="submission" date="2020-06" db="EMBL/GenBank/DDBJ databases">
        <title>Description of novel acetic acid bacteria.</title>
        <authorList>
            <person name="Sombolestani A."/>
        </authorList>
    </citation>
    <scope>NUCLEOTIDE SEQUENCE [LARGE SCALE GENOMIC DNA]</scope>
    <source>
        <strain evidence="1 2">LMG 31431</strain>
    </source>
</reference>
<proteinExistence type="predicted"/>
<gene>
    <name evidence="1" type="ORF">HUK84_01890</name>
</gene>
<dbReference type="RefSeq" id="WP_176638706.1">
    <property type="nucleotide sequence ID" value="NZ_JABXXP010000009.1"/>
</dbReference>
<evidence type="ECO:0000313" key="1">
    <source>
        <dbReference type="EMBL" id="NVN09911.1"/>
    </source>
</evidence>
<organism evidence="1 2">
    <name type="scientific">Nguyenibacter vanlangensis</name>
    <dbReference type="NCBI Taxonomy" id="1216886"/>
    <lineage>
        <taxon>Bacteria</taxon>
        <taxon>Pseudomonadati</taxon>
        <taxon>Pseudomonadota</taxon>
        <taxon>Alphaproteobacteria</taxon>
        <taxon>Acetobacterales</taxon>
        <taxon>Acetobacteraceae</taxon>
        <taxon>Nguyenibacter</taxon>
    </lineage>
</organism>
<sequence>MFVIESWPGSSLVPAPRVRASADPSILMDAIHPDLDIVVWGRMVPDDWLDASVAFTGRPAPIRIDGTLDDVLRTLKHPATRCGWPSFLVKDAEQNASMAAALGGSVRQRFSLRVVQPGEVLQPVPASKLQIVCCYGAGAVEWISGQSPTGPLVSSLSPFSIALMKPAPPAMAIHCRTWVPDTTPAACIEMVIQIPAMFEAARS</sequence>
<evidence type="ECO:0000313" key="2">
    <source>
        <dbReference type="Proteomes" id="UP000534870"/>
    </source>
</evidence>
<dbReference type="EMBL" id="JABXXP010000009">
    <property type="protein sequence ID" value="NVN09911.1"/>
    <property type="molecule type" value="Genomic_DNA"/>
</dbReference>
<accession>A0A7Y7M5S1</accession>
<name>A0A7Y7M5S1_9PROT</name>
<comment type="caution">
    <text evidence="1">The sequence shown here is derived from an EMBL/GenBank/DDBJ whole genome shotgun (WGS) entry which is preliminary data.</text>
</comment>
<dbReference type="AlphaFoldDB" id="A0A7Y7M5S1"/>